<sequence>MENLPQHCLDNAILLKQNDYIDLKMISSGFKTRFKLTQIPDFYMINSKEYFAAEMKIEGFKVSTAALATENVLNIKLRELGGQRHIRNINFFIPMEANAKIASIEVFDDNTIFMRVPLL</sequence>
<gene>
    <name evidence="2" type="primary">LOC107066813</name>
</gene>
<evidence type="ECO:0000313" key="2">
    <source>
        <dbReference type="RefSeq" id="XP_015177260.1"/>
    </source>
</evidence>
<reference evidence="2" key="1">
    <citation type="submission" date="2025-08" db="UniProtKB">
        <authorList>
            <consortium name="RefSeq"/>
        </authorList>
    </citation>
    <scope>IDENTIFICATION</scope>
    <source>
        <tissue evidence="2">Whole body</tissue>
    </source>
</reference>
<dbReference type="RefSeq" id="XP_015177260.1">
    <property type="nucleotide sequence ID" value="XM_015321774.1"/>
</dbReference>
<keyword evidence="1" id="KW-1185">Reference proteome</keyword>
<name>A0ABM1IAM3_POLDO</name>
<proteinExistence type="predicted"/>
<organism evidence="1 2">
    <name type="scientific">Polistes dominula</name>
    <name type="common">European paper wasp</name>
    <name type="synonym">Vespa dominula</name>
    <dbReference type="NCBI Taxonomy" id="743375"/>
    <lineage>
        <taxon>Eukaryota</taxon>
        <taxon>Metazoa</taxon>
        <taxon>Ecdysozoa</taxon>
        <taxon>Arthropoda</taxon>
        <taxon>Hexapoda</taxon>
        <taxon>Insecta</taxon>
        <taxon>Pterygota</taxon>
        <taxon>Neoptera</taxon>
        <taxon>Endopterygota</taxon>
        <taxon>Hymenoptera</taxon>
        <taxon>Apocrita</taxon>
        <taxon>Aculeata</taxon>
        <taxon>Vespoidea</taxon>
        <taxon>Vespidae</taxon>
        <taxon>Polistinae</taxon>
        <taxon>Polistini</taxon>
        <taxon>Polistes</taxon>
    </lineage>
</organism>
<protein>
    <submittedName>
        <fullName evidence="2">Uncharacterized protein LOC107066813</fullName>
    </submittedName>
</protein>
<evidence type="ECO:0000313" key="1">
    <source>
        <dbReference type="Proteomes" id="UP000694924"/>
    </source>
</evidence>
<dbReference type="Proteomes" id="UP000694924">
    <property type="component" value="Unplaced"/>
</dbReference>
<accession>A0ABM1IAM3</accession>
<dbReference type="GeneID" id="107066813"/>